<dbReference type="Proteomes" id="UP001148662">
    <property type="component" value="Unassembled WGS sequence"/>
</dbReference>
<gene>
    <name evidence="1" type="ORF">NM688_g8255</name>
</gene>
<keyword evidence="2" id="KW-1185">Reference proteome</keyword>
<organism evidence="1 2">
    <name type="scientific">Phlebia brevispora</name>
    <dbReference type="NCBI Taxonomy" id="194682"/>
    <lineage>
        <taxon>Eukaryota</taxon>
        <taxon>Fungi</taxon>
        <taxon>Dikarya</taxon>
        <taxon>Basidiomycota</taxon>
        <taxon>Agaricomycotina</taxon>
        <taxon>Agaricomycetes</taxon>
        <taxon>Polyporales</taxon>
        <taxon>Meruliaceae</taxon>
        <taxon>Phlebia</taxon>
    </lineage>
</organism>
<comment type="caution">
    <text evidence="1">The sequence shown here is derived from an EMBL/GenBank/DDBJ whole genome shotgun (WGS) entry which is preliminary data.</text>
</comment>
<accession>A0ACC1RV99</accession>
<protein>
    <submittedName>
        <fullName evidence="1">Uncharacterized protein</fullName>
    </submittedName>
</protein>
<proteinExistence type="predicted"/>
<name>A0ACC1RV99_9APHY</name>
<dbReference type="EMBL" id="JANHOG010002161">
    <property type="protein sequence ID" value="KAJ3526497.1"/>
    <property type="molecule type" value="Genomic_DNA"/>
</dbReference>
<sequence>MVEKIWEGTINVCALDLARAVTKERKAIEYYLSWARSIVAAVPSVAKPSLAGTTEMLTVSLTNISIYFREITANDLLPCLVLNHFALVSSALYLLEHASWAYANHEPTRDIDVEAVRRWVEEGDLAKVEREIALVRADGGHRLGLNTGLVYGAKDVSAKL</sequence>
<evidence type="ECO:0000313" key="2">
    <source>
        <dbReference type="Proteomes" id="UP001148662"/>
    </source>
</evidence>
<reference evidence="1" key="1">
    <citation type="submission" date="2022-07" db="EMBL/GenBank/DDBJ databases">
        <title>Genome Sequence of Phlebia brevispora.</title>
        <authorList>
            <person name="Buettner E."/>
        </authorList>
    </citation>
    <scope>NUCLEOTIDE SEQUENCE</scope>
    <source>
        <strain evidence="1">MPL23</strain>
    </source>
</reference>
<evidence type="ECO:0000313" key="1">
    <source>
        <dbReference type="EMBL" id="KAJ3526497.1"/>
    </source>
</evidence>